<protein>
    <recommendedName>
        <fullName evidence="9">BBSome complex member BBS5 PH domain-containing protein</fullName>
    </recommendedName>
</protein>
<keyword evidence="6" id="KW-0206">Cytoskeleton</keyword>
<evidence type="ECO:0000256" key="1">
    <source>
        <dbReference type="ARBA" id="ARBA00004138"/>
    </source>
</evidence>
<comment type="similarity">
    <text evidence="3">Belongs to the BBS5 family.</text>
</comment>
<evidence type="ECO:0000256" key="7">
    <source>
        <dbReference type="ARBA" id="ARBA00023273"/>
    </source>
</evidence>
<evidence type="ECO:0000256" key="3">
    <source>
        <dbReference type="ARBA" id="ARBA00005822"/>
    </source>
</evidence>
<evidence type="ECO:0000256" key="2">
    <source>
        <dbReference type="ARBA" id="ARBA00004245"/>
    </source>
</evidence>
<keyword evidence="7" id="KW-0966">Cell projection</keyword>
<dbReference type="Pfam" id="PF07289">
    <property type="entry name" value="BBL5"/>
    <property type="match status" value="1"/>
</dbReference>
<organism evidence="10 11">
    <name type="scientific">Opisthorchis viverrini</name>
    <name type="common">Southeast Asian liver fluke</name>
    <dbReference type="NCBI Taxonomy" id="6198"/>
    <lineage>
        <taxon>Eukaryota</taxon>
        <taxon>Metazoa</taxon>
        <taxon>Spiralia</taxon>
        <taxon>Lophotrochozoa</taxon>
        <taxon>Platyhelminthes</taxon>
        <taxon>Trematoda</taxon>
        <taxon>Digenea</taxon>
        <taxon>Opisthorchiida</taxon>
        <taxon>Opisthorchiata</taxon>
        <taxon>Opisthorchiidae</taxon>
        <taxon>Opisthorchis</taxon>
    </lineage>
</organism>
<keyword evidence="11" id="KW-1185">Reference proteome</keyword>
<feature type="compositionally biased region" description="Acidic residues" evidence="8">
    <location>
        <begin position="88"/>
        <end position="104"/>
    </location>
</feature>
<dbReference type="InterPro" id="IPR014003">
    <property type="entry name" value="BBS5_PH"/>
</dbReference>
<evidence type="ECO:0000256" key="6">
    <source>
        <dbReference type="ARBA" id="ARBA00023212"/>
    </source>
</evidence>
<name>A0A1S8XAH1_OPIVI</name>
<dbReference type="GO" id="GO:0034464">
    <property type="term" value="C:BBSome"/>
    <property type="evidence" value="ECO:0007669"/>
    <property type="project" value="InterPro"/>
</dbReference>
<comment type="subcellular location">
    <subcellularLocation>
        <location evidence="1">Cell projection</location>
        <location evidence="1">Cilium</location>
    </subcellularLocation>
    <subcellularLocation>
        <location evidence="2">Cytoplasm</location>
        <location evidence="2">Cytoskeleton</location>
    </subcellularLocation>
</comment>
<dbReference type="GO" id="GO:0036064">
    <property type="term" value="C:ciliary basal body"/>
    <property type="evidence" value="ECO:0007669"/>
    <property type="project" value="TreeGrafter"/>
</dbReference>
<dbReference type="GO" id="GO:0060271">
    <property type="term" value="P:cilium assembly"/>
    <property type="evidence" value="ECO:0007669"/>
    <property type="project" value="TreeGrafter"/>
</dbReference>
<keyword evidence="5" id="KW-0969">Cilium</keyword>
<dbReference type="PANTHER" id="PTHR21351:SF0">
    <property type="entry name" value="BARDET-BIEDL SYNDROME 5 PROTEIN"/>
    <property type="match status" value="1"/>
</dbReference>
<reference evidence="10 11" key="1">
    <citation type="submission" date="2015-03" db="EMBL/GenBank/DDBJ databases">
        <title>Draft genome of the nematode, Opisthorchis viverrini.</title>
        <authorList>
            <person name="Mitreva M."/>
        </authorList>
    </citation>
    <scope>NUCLEOTIDE SEQUENCE [LARGE SCALE GENOMIC DNA]</scope>
    <source>
        <strain evidence="10">Khon Kaen</strain>
    </source>
</reference>
<dbReference type="EMBL" id="KV891502">
    <property type="protein sequence ID" value="OON23707.1"/>
    <property type="molecule type" value="Genomic_DNA"/>
</dbReference>
<evidence type="ECO:0000259" key="9">
    <source>
        <dbReference type="Pfam" id="PF07289"/>
    </source>
</evidence>
<sequence>MRPKVRSPRQVYMTCKKVTKSEFNVNQILECLKPLQPVSLHSVQCGGYLLGFRTDPIDKLTDIQKQIISLRQLYDKNPLFGGELSNEEHEDPVENPQDETDDIQEAPVDRGDVLSFYLAEDPKVTRDRPIYSEELGVAIEPLPEGYTLEELWTIFPEK</sequence>
<accession>A0A1S8XAH1</accession>
<keyword evidence="4" id="KW-0963">Cytoplasm</keyword>
<evidence type="ECO:0000256" key="8">
    <source>
        <dbReference type="SAM" id="MobiDB-lite"/>
    </source>
</evidence>
<evidence type="ECO:0000313" key="11">
    <source>
        <dbReference type="Proteomes" id="UP000243686"/>
    </source>
</evidence>
<dbReference type="GO" id="GO:0032266">
    <property type="term" value="F:phosphatidylinositol-3-phosphate binding"/>
    <property type="evidence" value="ECO:0007669"/>
    <property type="project" value="TreeGrafter"/>
</dbReference>
<dbReference type="InterPro" id="IPR006606">
    <property type="entry name" value="BBL5"/>
</dbReference>
<proteinExistence type="inferred from homology"/>
<gene>
    <name evidence="10" type="ORF">X801_00375</name>
</gene>
<feature type="region of interest" description="Disordered" evidence="8">
    <location>
        <begin position="81"/>
        <end position="106"/>
    </location>
</feature>
<evidence type="ECO:0000313" key="10">
    <source>
        <dbReference type="EMBL" id="OON23707.1"/>
    </source>
</evidence>
<dbReference type="AlphaFoldDB" id="A0A1S8XAH1"/>
<dbReference type="PANTHER" id="PTHR21351">
    <property type="entry name" value="BARDET-BIEDL SYNDROME PROTEIN 5"/>
    <property type="match status" value="1"/>
</dbReference>
<feature type="domain" description="BBSome complex member BBS5 PH" evidence="9">
    <location>
        <begin position="43"/>
        <end position="154"/>
    </location>
</feature>
<evidence type="ECO:0000256" key="4">
    <source>
        <dbReference type="ARBA" id="ARBA00022490"/>
    </source>
</evidence>
<evidence type="ECO:0000256" key="5">
    <source>
        <dbReference type="ARBA" id="ARBA00023069"/>
    </source>
</evidence>
<dbReference type="Proteomes" id="UP000243686">
    <property type="component" value="Unassembled WGS sequence"/>
</dbReference>